<dbReference type="GeneID" id="19404669"/>
<feature type="transmembrane region" description="Helical" evidence="1">
    <location>
        <begin position="20"/>
        <end position="42"/>
    </location>
</feature>
<accession>R0KTJ3</accession>
<protein>
    <recommendedName>
        <fullName evidence="2">MHYT domain-containing protein</fullName>
    </recommendedName>
</protein>
<gene>
    <name evidence="3" type="ORF">SETTUDRAFT_41045</name>
</gene>
<evidence type="ECO:0000313" key="3">
    <source>
        <dbReference type="EMBL" id="EOA92239.1"/>
    </source>
</evidence>
<dbReference type="eggNOG" id="ENOG502R57D">
    <property type="taxonomic scope" value="Eukaryota"/>
</dbReference>
<keyword evidence="4" id="KW-1185">Reference proteome</keyword>
<feature type="transmembrane region" description="Helical" evidence="1">
    <location>
        <begin position="127"/>
        <end position="150"/>
    </location>
</feature>
<keyword evidence="1" id="KW-1133">Transmembrane helix</keyword>
<dbReference type="RefSeq" id="XP_008020311.1">
    <property type="nucleotide sequence ID" value="XM_008022120.1"/>
</dbReference>
<evidence type="ECO:0000259" key="2">
    <source>
        <dbReference type="PROSITE" id="PS50924"/>
    </source>
</evidence>
<dbReference type="InterPro" id="IPR005330">
    <property type="entry name" value="MHYT_dom"/>
</dbReference>
<evidence type="ECO:0000313" key="4">
    <source>
        <dbReference type="Proteomes" id="UP000016935"/>
    </source>
</evidence>
<reference evidence="3 4" key="1">
    <citation type="journal article" date="2012" name="PLoS Pathog.">
        <title>Diverse lifestyles and strategies of plant pathogenesis encoded in the genomes of eighteen Dothideomycetes fungi.</title>
        <authorList>
            <person name="Ohm R.A."/>
            <person name="Feau N."/>
            <person name="Henrissat B."/>
            <person name="Schoch C.L."/>
            <person name="Horwitz B.A."/>
            <person name="Barry K.W."/>
            <person name="Condon B.J."/>
            <person name="Copeland A.C."/>
            <person name="Dhillon B."/>
            <person name="Glaser F."/>
            <person name="Hesse C.N."/>
            <person name="Kosti I."/>
            <person name="LaButti K."/>
            <person name="Lindquist E.A."/>
            <person name="Lucas S."/>
            <person name="Salamov A.A."/>
            <person name="Bradshaw R.E."/>
            <person name="Ciuffetti L."/>
            <person name="Hamelin R.C."/>
            <person name="Kema G.H.J."/>
            <person name="Lawrence C."/>
            <person name="Scott J.A."/>
            <person name="Spatafora J.W."/>
            <person name="Turgeon B.G."/>
            <person name="de Wit P.J.G.M."/>
            <person name="Zhong S."/>
            <person name="Goodwin S.B."/>
            <person name="Grigoriev I.V."/>
        </authorList>
    </citation>
    <scope>NUCLEOTIDE SEQUENCE [LARGE SCALE GENOMIC DNA]</scope>
    <source>
        <strain evidence="4">28A</strain>
    </source>
</reference>
<feature type="transmembrane region" description="Helical" evidence="1">
    <location>
        <begin position="165"/>
        <end position="188"/>
    </location>
</feature>
<name>R0KTJ3_EXST2</name>
<feature type="transmembrane region" description="Helical" evidence="1">
    <location>
        <begin position="96"/>
        <end position="115"/>
    </location>
</feature>
<dbReference type="AlphaFoldDB" id="R0KTJ3"/>
<reference evidence="3 4" key="2">
    <citation type="journal article" date="2013" name="PLoS Genet.">
        <title>Comparative genome structure, secondary metabolite, and effector coding capacity across Cochliobolus pathogens.</title>
        <authorList>
            <person name="Condon B.J."/>
            <person name="Leng Y."/>
            <person name="Wu D."/>
            <person name="Bushley K.E."/>
            <person name="Ohm R.A."/>
            <person name="Otillar R."/>
            <person name="Martin J."/>
            <person name="Schackwitz W."/>
            <person name="Grimwood J."/>
            <person name="MohdZainudin N."/>
            <person name="Xue C."/>
            <person name="Wang R."/>
            <person name="Manning V.A."/>
            <person name="Dhillon B."/>
            <person name="Tu Z.J."/>
            <person name="Steffenson B.J."/>
            <person name="Salamov A."/>
            <person name="Sun H."/>
            <person name="Lowry S."/>
            <person name="LaButti K."/>
            <person name="Han J."/>
            <person name="Copeland A."/>
            <person name="Lindquist E."/>
            <person name="Barry K."/>
            <person name="Schmutz J."/>
            <person name="Baker S.E."/>
            <person name="Ciuffetti L.M."/>
            <person name="Grigoriev I.V."/>
            <person name="Zhong S."/>
            <person name="Turgeon B.G."/>
        </authorList>
    </citation>
    <scope>NUCLEOTIDE SEQUENCE [LARGE SCALE GENOMIC DNA]</scope>
    <source>
        <strain evidence="4">28A</strain>
    </source>
</reference>
<dbReference type="Proteomes" id="UP000016935">
    <property type="component" value="Unassembled WGS sequence"/>
</dbReference>
<dbReference type="STRING" id="671987.R0KTJ3"/>
<proteinExistence type="predicted"/>
<sequence>MSVDVKDKYPIGNIPHITFVPYLVPFSYLISFIGCFTTIELLHRRISRAGWRSWAQLAACSVSFGAVAIWSMYTAGNRSISLGHGEAEIQFYYSPTYSALAGVIAIVAVFLGLSTADKFYETGAAPLVRFSSLAVCGICVGGAAMAMHYLGNKSIANYSISVNKIYVGGAAAIAVVFSSVGFGFFFHWNKLWMNNIWRRILVSGFLALGVCGMHWTVVSVFSFILCIVLGFSKQRQRKKEMTRAQEVVLAVSMFDSAGRLLVSKSGLMPCQTITQHFNQGVFDDDFNASHHVFQWIFRVTKNWASIKDVIPSMRRHLQSAGYIHEDAAGLNRCSSLLEYDGLKSSVMFRELFCVTADEIATSLDTGIENLGSLYEDVLVTGTFTTRKTWTGKRRSNSITAEDVSTSDSELGREKKVVFGKGQMLILTKKVDAAEVTRLQQLGYSFAGIEQVSEHIARSLEIPRDELENLVSRLDAFSERQYSVPKTGAYLASFLIQAKPGMKEMDVIVPRAAPGQLPMVELDDEQLDSEQMSTLAMFDGFTLDECLAQIDKSSEAEIEKDCFLKTFGHCIDQLLRECPEEALHHAVFSALPLDMVPGQPEVSQAKVYAFCGIKEIYVQSLQSLTLKTIPFSFLRTYLKTQPGCADHAILAQEINKEFGKLQRTHADAKLARNGCGFKWRWSKRDKSPTCNDRISNTDTGSDKDLLVYRYRLTGIRKVTSTYSWSGLIMASIEHLNNSGDGKEGTGTDARSLNAKVKARNLDQQTLADQLMFIITTLRGITARDSSANLLAWK</sequence>
<dbReference type="PROSITE" id="PS51257">
    <property type="entry name" value="PROKAR_LIPOPROTEIN"/>
    <property type="match status" value="1"/>
</dbReference>
<dbReference type="OrthoDB" id="264015at2759"/>
<keyword evidence="1" id="KW-0472">Membrane</keyword>
<dbReference type="PANTHER" id="PTHR35152:SF1">
    <property type="entry name" value="DOMAIN SIGNALLING PROTEIN, PUTATIVE (AFU_ORTHOLOGUE AFUA_5G11310)-RELATED"/>
    <property type="match status" value="1"/>
</dbReference>
<dbReference type="PANTHER" id="PTHR35152">
    <property type="entry name" value="DOMAIN SIGNALLING PROTEIN, PUTATIVE (AFU_ORTHOLOGUE AFUA_5G11310)-RELATED"/>
    <property type="match status" value="1"/>
</dbReference>
<evidence type="ECO:0000256" key="1">
    <source>
        <dbReference type="SAM" id="Phobius"/>
    </source>
</evidence>
<dbReference type="PROSITE" id="PS50924">
    <property type="entry name" value="MHYT"/>
    <property type="match status" value="1"/>
</dbReference>
<feature type="transmembrane region" description="Helical" evidence="1">
    <location>
        <begin position="200"/>
        <end position="231"/>
    </location>
</feature>
<keyword evidence="1" id="KW-0812">Transmembrane</keyword>
<dbReference type="HOGENOM" id="CLU_008375_2_0_1"/>
<organism evidence="3 4">
    <name type="scientific">Exserohilum turcicum (strain 28A)</name>
    <name type="common">Northern leaf blight fungus</name>
    <name type="synonym">Setosphaeria turcica</name>
    <dbReference type="NCBI Taxonomy" id="671987"/>
    <lineage>
        <taxon>Eukaryota</taxon>
        <taxon>Fungi</taxon>
        <taxon>Dikarya</taxon>
        <taxon>Ascomycota</taxon>
        <taxon>Pezizomycotina</taxon>
        <taxon>Dothideomycetes</taxon>
        <taxon>Pleosporomycetidae</taxon>
        <taxon>Pleosporales</taxon>
        <taxon>Pleosporineae</taxon>
        <taxon>Pleosporaceae</taxon>
        <taxon>Exserohilum</taxon>
    </lineage>
</organism>
<feature type="domain" description="MHYT" evidence="2">
    <location>
        <begin position="19"/>
        <end position="224"/>
    </location>
</feature>
<feature type="transmembrane region" description="Helical" evidence="1">
    <location>
        <begin position="54"/>
        <end position="76"/>
    </location>
</feature>
<dbReference type="EMBL" id="KB908481">
    <property type="protein sequence ID" value="EOA92239.1"/>
    <property type="molecule type" value="Genomic_DNA"/>
</dbReference>